<organism evidence="1 2">
    <name type="scientific">Rhodococcus ruber</name>
    <dbReference type="NCBI Taxonomy" id="1830"/>
    <lineage>
        <taxon>Bacteria</taxon>
        <taxon>Bacillati</taxon>
        <taxon>Actinomycetota</taxon>
        <taxon>Actinomycetes</taxon>
        <taxon>Mycobacteriales</taxon>
        <taxon>Nocardiaceae</taxon>
        <taxon>Rhodococcus</taxon>
    </lineage>
</organism>
<keyword evidence="2" id="KW-1185">Reference proteome</keyword>
<proteinExistence type="predicted"/>
<dbReference type="Gene3D" id="3.40.50.720">
    <property type="entry name" value="NAD(P)-binding Rossmann-like Domain"/>
    <property type="match status" value="1"/>
</dbReference>
<reference evidence="1" key="1">
    <citation type="submission" date="2022-12" db="EMBL/GenBank/DDBJ databases">
        <authorList>
            <person name="Krivoruchko A.V."/>
            <person name="Elkin A."/>
        </authorList>
    </citation>
    <scope>NUCLEOTIDE SEQUENCE</scope>
    <source>
        <strain evidence="1">IEGM 1391</strain>
    </source>
</reference>
<dbReference type="InterPro" id="IPR051267">
    <property type="entry name" value="STEAP_metalloreductase"/>
</dbReference>
<comment type="caution">
    <text evidence="1">The sequence shown here is derived from an EMBL/GenBank/DDBJ whole genome shotgun (WGS) entry which is preliminary data.</text>
</comment>
<dbReference type="SUPFAM" id="SSF51735">
    <property type="entry name" value="NAD(P)-binding Rossmann-fold domains"/>
    <property type="match status" value="1"/>
</dbReference>
<dbReference type="Proteomes" id="UP001081071">
    <property type="component" value="Unassembled WGS sequence"/>
</dbReference>
<dbReference type="InterPro" id="IPR036291">
    <property type="entry name" value="NAD(P)-bd_dom_sf"/>
</dbReference>
<accession>A0ABT4MEM6</accession>
<evidence type="ECO:0000313" key="2">
    <source>
        <dbReference type="Proteomes" id="UP001081071"/>
    </source>
</evidence>
<dbReference type="EMBL" id="JAPWIJ010000005">
    <property type="protein sequence ID" value="MCZ4519417.1"/>
    <property type="molecule type" value="Genomic_DNA"/>
</dbReference>
<protein>
    <submittedName>
        <fullName evidence="1">Diguanylate cyclase</fullName>
    </submittedName>
</protein>
<dbReference type="PANTHER" id="PTHR14239:SF10">
    <property type="entry name" value="REDUCTASE"/>
    <property type="match status" value="1"/>
</dbReference>
<sequence length="190" mass="19164">MTTATIFGNGNMGKAIAAIFTAGGIDVQQIDSHTAPTEVDGEIVVLAAPYSAFGDIISAYSEKFAGKILVDISNPIDFETFRLAVPADSSAAAQLAEQLPDTSVVKAFNTTFAATLASGSVGANATTVLVAGDDVHAKDAVVQAIAAGGAQAIDVGALTAARELEAIGYLQLQLAVGEKIAFTGGFSVAK</sequence>
<evidence type="ECO:0000313" key="1">
    <source>
        <dbReference type="EMBL" id="MCZ4519417.1"/>
    </source>
</evidence>
<name>A0ABT4MEM6_9NOCA</name>
<dbReference type="RefSeq" id="WP_269604787.1">
    <property type="nucleotide sequence ID" value="NZ_JAPWIJ010000005.1"/>
</dbReference>
<dbReference type="PANTHER" id="PTHR14239">
    <property type="entry name" value="DUDULIN-RELATED"/>
    <property type="match status" value="1"/>
</dbReference>
<gene>
    <name evidence="1" type="ORF">O4220_12910</name>
</gene>